<dbReference type="Proteomes" id="UP000549517">
    <property type="component" value="Unassembled WGS sequence"/>
</dbReference>
<protein>
    <submittedName>
        <fullName evidence="1">Uncharacterized protein</fullName>
    </submittedName>
</protein>
<accession>A0A849AMI6</accession>
<comment type="caution">
    <text evidence="1">The sequence shown here is derived from an EMBL/GenBank/DDBJ whole genome shotgun (WGS) entry which is preliminary data.</text>
</comment>
<name>A0A849AMI6_9MICO</name>
<evidence type="ECO:0000313" key="1">
    <source>
        <dbReference type="EMBL" id="NNG77817.1"/>
    </source>
</evidence>
<reference evidence="1 2" key="1">
    <citation type="submission" date="2020-05" db="EMBL/GenBank/DDBJ databases">
        <title>MicrobeNet Type strains.</title>
        <authorList>
            <person name="Nicholson A.C."/>
        </authorList>
    </citation>
    <scope>NUCLEOTIDE SEQUENCE [LARGE SCALE GENOMIC DNA]</scope>
    <source>
        <strain evidence="1 2">CCUG 46604</strain>
    </source>
</reference>
<gene>
    <name evidence="1" type="ORF">HLA91_00270</name>
</gene>
<dbReference type="AlphaFoldDB" id="A0A849AMI6"/>
<dbReference type="RefSeq" id="WP_170273061.1">
    <property type="nucleotide sequence ID" value="NZ_BAAAKH010000002.1"/>
</dbReference>
<evidence type="ECO:0000313" key="2">
    <source>
        <dbReference type="Proteomes" id="UP000549517"/>
    </source>
</evidence>
<sequence>MRTPKYVGNRDRDRWQRCHHCNTSSISCRTNIRDRARPCCDFCSPTAHDQELNETKEERP</sequence>
<dbReference type="PROSITE" id="PS51257">
    <property type="entry name" value="PROKAR_LIPOPROTEIN"/>
    <property type="match status" value="1"/>
</dbReference>
<proteinExistence type="predicted"/>
<organism evidence="1 2">
    <name type="scientific">Brevibacterium luteolum</name>
    <dbReference type="NCBI Taxonomy" id="199591"/>
    <lineage>
        <taxon>Bacteria</taxon>
        <taxon>Bacillati</taxon>
        <taxon>Actinomycetota</taxon>
        <taxon>Actinomycetes</taxon>
        <taxon>Micrococcales</taxon>
        <taxon>Brevibacteriaceae</taxon>
        <taxon>Brevibacterium</taxon>
    </lineage>
</organism>
<dbReference type="EMBL" id="JABEMC010000001">
    <property type="protein sequence ID" value="NNG77817.1"/>
    <property type="molecule type" value="Genomic_DNA"/>
</dbReference>